<dbReference type="InterPro" id="IPR010280">
    <property type="entry name" value="U5_MeTrfase_fam"/>
</dbReference>
<dbReference type="RefSeq" id="WP_066735572.1">
    <property type="nucleotide sequence ID" value="NZ_JAJCIQ010000012.1"/>
</dbReference>
<dbReference type="Proteomes" id="UP001299546">
    <property type="component" value="Unassembled WGS sequence"/>
</dbReference>
<feature type="active site" description="Nucleophile" evidence="4">
    <location>
        <position position="410"/>
    </location>
</feature>
<dbReference type="PROSITE" id="PS50926">
    <property type="entry name" value="TRAM"/>
    <property type="match status" value="1"/>
</dbReference>
<evidence type="ECO:0000313" key="8">
    <source>
        <dbReference type="Proteomes" id="UP001299546"/>
    </source>
</evidence>
<feature type="domain" description="TRAM" evidence="6">
    <location>
        <begin position="1"/>
        <end position="60"/>
    </location>
</feature>
<dbReference type="InterPro" id="IPR025714">
    <property type="entry name" value="Methyltranfer_dom"/>
</dbReference>
<dbReference type="InterPro" id="IPR030390">
    <property type="entry name" value="MeTrfase_TrmA_AS"/>
</dbReference>
<dbReference type="EC" id="2.1.1.190" evidence="7"/>
<name>A0ABS8DKH4_9FIRM</name>
<dbReference type="InterPro" id="IPR029063">
    <property type="entry name" value="SAM-dependent_MTases_sf"/>
</dbReference>
<keyword evidence="8" id="KW-1185">Reference proteome</keyword>
<feature type="binding site" evidence="4">
    <location>
        <position position="288"/>
    </location>
    <ligand>
        <name>S-adenosyl-L-methionine</name>
        <dbReference type="ChEBI" id="CHEBI:59789"/>
    </ligand>
</feature>
<feature type="active site" evidence="5">
    <location>
        <position position="410"/>
    </location>
</feature>
<dbReference type="NCBIfam" id="TIGR00479">
    <property type="entry name" value="rumA"/>
    <property type="match status" value="1"/>
</dbReference>
<dbReference type="CDD" id="cd02440">
    <property type="entry name" value="AdoMet_MTases"/>
    <property type="match status" value="1"/>
</dbReference>
<comment type="caution">
    <text evidence="7">The sequence shown here is derived from an EMBL/GenBank/DDBJ whole genome shotgun (WGS) entry which is preliminary data.</text>
</comment>
<evidence type="ECO:0000256" key="5">
    <source>
        <dbReference type="PROSITE-ProRule" id="PRU10015"/>
    </source>
</evidence>
<dbReference type="InterPro" id="IPR002792">
    <property type="entry name" value="TRAM_dom"/>
</dbReference>
<dbReference type="Gene3D" id="2.40.50.140">
    <property type="entry name" value="Nucleic acid-binding proteins"/>
    <property type="match status" value="1"/>
</dbReference>
<accession>A0ABS8DKH4</accession>
<dbReference type="GO" id="GO:0008168">
    <property type="term" value="F:methyltransferase activity"/>
    <property type="evidence" value="ECO:0007669"/>
    <property type="project" value="UniProtKB-KW"/>
</dbReference>
<keyword evidence="2 4" id="KW-0808">Transferase</keyword>
<feature type="binding site" evidence="4">
    <location>
        <position position="383"/>
    </location>
    <ligand>
        <name>S-adenosyl-L-methionine</name>
        <dbReference type="ChEBI" id="CHEBI:59789"/>
    </ligand>
</feature>
<proteinExistence type="inferred from homology"/>
<evidence type="ECO:0000256" key="4">
    <source>
        <dbReference type="PROSITE-ProRule" id="PRU01024"/>
    </source>
</evidence>
<evidence type="ECO:0000256" key="3">
    <source>
        <dbReference type="ARBA" id="ARBA00022691"/>
    </source>
</evidence>
<protein>
    <submittedName>
        <fullName evidence="7">23S rRNA (Uracil(1939)-C(5))-methyltransferase RlmD</fullName>
        <ecNumber evidence="7">2.1.1.190</ecNumber>
    </submittedName>
</protein>
<dbReference type="PROSITE" id="PS51687">
    <property type="entry name" value="SAM_MT_RNA_M5U"/>
    <property type="match status" value="1"/>
</dbReference>
<feature type="binding site" evidence="4">
    <location>
        <position position="317"/>
    </location>
    <ligand>
        <name>S-adenosyl-L-methionine</name>
        <dbReference type="ChEBI" id="CHEBI:59789"/>
    </ligand>
</feature>
<dbReference type="Gene3D" id="2.40.50.1070">
    <property type="match status" value="1"/>
</dbReference>
<evidence type="ECO:0000256" key="2">
    <source>
        <dbReference type="ARBA" id="ARBA00022679"/>
    </source>
</evidence>
<gene>
    <name evidence="7" type="primary">rlmD</name>
    <name evidence="7" type="ORF">LIZ65_14760</name>
</gene>
<keyword evidence="3 4" id="KW-0949">S-adenosyl-L-methionine</keyword>
<dbReference type="SUPFAM" id="SSF53335">
    <property type="entry name" value="S-adenosyl-L-methionine-dependent methyltransferases"/>
    <property type="match status" value="1"/>
</dbReference>
<dbReference type="InterPro" id="IPR012340">
    <property type="entry name" value="NA-bd_OB-fold"/>
</dbReference>
<organism evidence="7 8">
    <name type="scientific">Bariatricus massiliensis</name>
    <dbReference type="NCBI Taxonomy" id="1745713"/>
    <lineage>
        <taxon>Bacteria</taxon>
        <taxon>Bacillati</taxon>
        <taxon>Bacillota</taxon>
        <taxon>Clostridia</taxon>
        <taxon>Lachnospirales</taxon>
        <taxon>Lachnospiraceae</taxon>
        <taxon>Bariatricus</taxon>
    </lineage>
</organism>
<dbReference type="PANTHER" id="PTHR11061">
    <property type="entry name" value="RNA M5U METHYLTRANSFERASE"/>
    <property type="match status" value="1"/>
</dbReference>
<feature type="binding site" evidence="4">
    <location>
        <position position="338"/>
    </location>
    <ligand>
        <name>S-adenosyl-L-methionine</name>
        <dbReference type="ChEBI" id="CHEBI:59789"/>
    </ligand>
</feature>
<evidence type="ECO:0000256" key="1">
    <source>
        <dbReference type="ARBA" id="ARBA00022603"/>
    </source>
</evidence>
<dbReference type="PANTHER" id="PTHR11061:SF30">
    <property type="entry name" value="TRNA (URACIL(54)-C(5))-METHYLTRANSFERASE"/>
    <property type="match status" value="1"/>
</dbReference>
<dbReference type="PROSITE" id="PS01230">
    <property type="entry name" value="TRMA_1"/>
    <property type="match status" value="1"/>
</dbReference>
<evidence type="ECO:0000313" key="7">
    <source>
        <dbReference type="EMBL" id="MCB7388547.1"/>
    </source>
</evidence>
<dbReference type="GO" id="GO:0032259">
    <property type="term" value="P:methylation"/>
    <property type="evidence" value="ECO:0007669"/>
    <property type="project" value="UniProtKB-KW"/>
</dbReference>
<comment type="similarity">
    <text evidence="4">Belongs to the class I-like SAM-binding methyltransferase superfamily. RNA M5U methyltransferase family.</text>
</comment>
<evidence type="ECO:0000259" key="6">
    <source>
        <dbReference type="PROSITE" id="PS50926"/>
    </source>
</evidence>
<keyword evidence="1 4" id="KW-0489">Methyltransferase</keyword>
<dbReference type="Pfam" id="PF13847">
    <property type="entry name" value="Methyltransf_31"/>
    <property type="match status" value="1"/>
</dbReference>
<sequence length="553" mass="62669">MKKGQVFEGTIERVDFPNKGRIFLKEEEREVTVKNGVPGQRVRFSVNKLRKGKAEGRILEMLEPSPLEIEPECPHFGSCGGCSYQSLPYEEQLKLKEKQVKELMDAAVNGEYQFDGIKASPRKEQYRNKMEFTFGDEYKDGPLSLGMHKRGSFYDIVNVNSCRIVDEDFRRILVETLAFAQETGLPYYHRMRHTGFFRHLLVRKAVKTGEILIDMVTTTESALDGGEWVKRMLALPLDGKIAGILHTKNDSLADVVKDEGTEILYGQDYFFEELLGLKFKITPFSFFQTNSLGAEVLYETARDYIGDTKDKVVFDLYSGTGTIAQILAPVAKRVVGVEIVEEAVEAAKENARLNGLDNCTFWAGDVLKVIDDLGEVPDLIVIDPPRDGVHPKALEKIIGFGVEKLVYIACKPTSLARDLELLQGRGYQVEKASCVDLFPATVHVETVALLTRKKDVERIDIEMTVDREDVTEKATYQKIKEYVKEKYGLNVHTKYIAEVKRKHGLPMHEAPNKVDVPKKEYPRCPEVKVTAIEEALKYFGVMEQSENGRNKYI</sequence>
<reference evidence="7 8" key="1">
    <citation type="submission" date="2021-10" db="EMBL/GenBank/DDBJ databases">
        <title>Collection of gut derived symbiotic bacterial strains cultured from healthy donors.</title>
        <authorList>
            <person name="Lin H."/>
            <person name="Littmann E."/>
            <person name="Kohout C."/>
            <person name="Pamer E.G."/>
        </authorList>
    </citation>
    <scope>NUCLEOTIDE SEQUENCE [LARGE SCALE GENOMIC DNA]</scope>
    <source>
        <strain evidence="7 8">DFI.1.165</strain>
    </source>
</reference>
<dbReference type="EMBL" id="JAJCIS010000012">
    <property type="protein sequence ID" value="MCB7388547.1"/>
    <property type="molecule type" value="Genomic_DNA"/>
</dbReference>
<dbReference type="Gene3D" id="3.40.50.150">
    <property type="entry name" value="Vaccinia Virus protein VP39"/>
    <property type="match status" value="1"/>
</dbReference>